<comment type="caution">
    <text evidence="2">The sequence shown here is derived from an EMBL/GenBank/DDBJ whole genome shotgun (WGS) entry which is preliminary data.</text>
</comment>
<evidence type="ECO:0000313" key="2">
    <source>
        <dbReference type="EMBL" id="GLX79755.1"/>
    </source>
</evidence>
<keyword evidence="3" id="KW-1185">Reference proteome</keyword>
<dbReference type="EMBL" id="BSST01000001">
    <property type="protein sequence ID" value="GLX79755.1"/>
    <property type="molecule type" value="Genomic_DNA"/>
</dbReference>
<protein>
    <recommendedName>
        <fullName evidence="4">DUF1318 domain-containing protein</fullName>
    </recommendedName>
</protein>
<evidence type="ECO:0008006" key="4">
    <source>
        <dbReference type="Google" id="ProtNLM"/>
    </source>
</evidence>
<feature type="chain" id="PRO_5046224384" description="DUF1318 domain-containing protein" evidence="1">
    <location>
        <begin position="37"/>
        <end position="124"/>
    </location>
</feature>
<dbReference type="InterPro" id="IPR008309">
    <property type="entry name" value="YdbL"/>
</dbReference>
<sequence>MPNNITQIFQFKSLWQLNAIIMLALASLLLSQHAIATDIGALKAQKIAGEQSNGYVGLIKTDADTAAKNLVDEINAKRKNIYQKLATKQQVSLAEIEKVAGAHNISKTPSGQLVKDKSGNWVSK</sequence>
<organism evidence="2 3">
    <name type="scientific">Thalassotalea insulae</name>
    <dbReference type="NCBI Taxonomy" id="2056778"/>
    <lineage>
        <taxon>Bacteria</taxon>
        <taxon>Pseudomonadati</taxon>
        <taxon>Pseudomonadota</taxon>
        <taxon>Gammaproteobacteria</taxon>
        <taxon>Alteromonadales</taxon>
        <taxon>Colwelliaceae</taxon>
        <taxon>Thalassotalea</taxon>
    </lineage>
</organism>
<feature type="signal peptide" evidence="1">
    <location>
        <begin position="1"/>
        <end position="36"/>
    </location>
</feature>
<dbReference type="PIRSF" id="PIRSF025560">
    <property type="entry name" value="UCP025560"/>
    <property type="match status" value="1"/>
</dbReference>
<gene>
    <name evidence="2" type="ORF">tinsulaeT_30950</name>
</gene>
<proteinExistence type="predicted"/>
<dbReference type="Proteomes" id="UP001157186">
    <property type="component" value="Unassembled WGS sequence"/>
</dbReference>
<evidence type="ECO:0000256" key="1">
    <source>
        <dbReference type="SAM" id="SignalP"/>
    </source>
</evidence>
<dbReference type="Pfam" id="PF07027">
    <property type="entry name" value="DUF1318"/>
    <property type="match status" value="1"/>
</dbReference>
<accession>A0ABQ6GUZ2</accession>
<name>A0ABQ6GUZ2_9GAMM</name>
<keyword evidence="1" id="KW-0732">Signal</keyword>
<reference evidence="2 3" key="1">
    <citation type="submission" date="2023-03" db="EMBL/GenBank/DDBJ databases">
        <title>Draft genome sequence of Thalassotalea insulae KCTC 62186T.</title>
        <authorList>
            <person name="Sawabe T."/>
        </authorList>
    </citation>
    <scope>NUCLEOTIDE SEQUENCE [LARGE SCALE GENOMIC DNA]</scope>
    <source>
        <strain evidence="2 3">KCTC 62186</strain>
    </source>
</reference>
<evidence type="ECO:0000313" key="3">
    <source>
        <dbReference type="Proteomes" id="UP001157186"/>
    </source>
</evidence>